<keyword evidence="6" id="KW-1185">Reference proteome</keyword>
<dbReference type="Proteomes" id="UP000598174">
    <property type="component" value="Unassembled WGS sequence"/>
</dbReference>
<sequence>MREPRRKLRTIAGAAAGLALAATAVTLIPRADAATSSPQRAEIAAASFQRGPNPSAASIRATTGPFAISRTGVARSSVSGFGGGDIYAPTDTSQGTFGAVAIAPGFTATRSSLAWLAPRIASQGFVVFNIDTLTTSDQPATRGRQLLAALDFLTGQSAVRTRIDKNRLAVMGHSMGGGGTLEAARSRASLKAAVPLTPWDLTKNFSTVKVPTMIIGAQSDTIAPVRQHSERFFSSLPDAGYLELAGASHFAPNVPNTTIASTSVAWLKRFVDEDTRFEQFLCPGPASGVSRYEVDCPLRG</sequence>
<feature type="signal peptide" evidence="3">
    <location>
        <begin position="1"/>
        <end position="33"/>
    </location>
</feature>
<dbReference type="Gene3D" id="3.40.50.1820">
    <property type="entry name" value="alpha/beta hydrolase"/>
    <property type="match status" value="1"/>
</dbReference>
<dbReference type="RefSeq" id="WP_203817863.1">
    <property type="nucleotide sequence ID" value="NZ_BAAABP010000058.1"/>
</dbReference>
<dbReference type="InterPro" id="IPR050261">
    <property type="entry name" value="FrsA_esterase"/>
</dbReference>
<evidence type="ECO:0000256" key="3">
    <source>
        <dbReference type="SAM" id="SignalP"/>
    </source>
</evidence>
<dbReference type="InterPro" id="IPR029058">
    <property type="entry name" value="AB_hydrolase_fold"/>
</dbReference>
<evidence type="ECO:0000313" key="6">
    <source>
        <dbReference type="Proteomes" id="UP000598174"/>
    </source>
</evidence>
<gene>
    <name evidence="5" type="ORF">Afe05nite_31640</name>
</gene>
<dbReference type="EMBL" id="BOMM01000028">
    <property type="protein sequence ID" value="GIE11324.1"/>
    <property type="molecule type" value="Genomic_DNA"/>
</dbReference>
<dbReference type="GO" id="GO:0052689">
    <property type="term" value="F:carboxylic ester hydrolase activity"/>
    <property type="evidence" value="ECO:0007669"/>
    <property type="project" value="UniProtKB-ARBA"/>
</dbReference>
<organism evidence="5 6">
    <name type="scientific">Paractinoplanes ferrugineus</name>
    <dbReference type="NCBI Taxonomy" id="113564"/>
    <lineage>
        <taxon>Bacteria</taxon>
        <taxon>Bacillati</taxon>
        <taxon>Actinomycetota</taxon>
        <taxon>Actinomycetes</taxon>
        <taxon>Micromonosporales</taxon>
        <taxon>Micromonosporaceae</taxon>
        <taxon>Paractinoplanes</taxon>
    </lineage>
</organism>
<comment type="caution">
    <text evidence="5">The sequence shown here is derived from an EMBL/GenBank/DDBJ whole genome shotgun (WGS) entry which is preliminary data.</text>
</comment>
<accession>A0A919J070</accession>
<name>A0A919J070_9ACTN</name>
<feature type="chain" id="PRO_5036711769" evidence="3">
    <location>
        <begin position="34"/>
        <end position="300"/>
    </location>
</feature>
<keyword evidence="3" id="KW-0732">Signal</keyword>
<dbReference type="Pfam" id="PF12740">
    <property type="entry name" value="PETase"/>
    <property type="match status" value="1"/>
</dbReference>
<keyword evidence="2" id="KW-0378">Hydrolase</keyword>
<evidence type="ECO:0000313" key="5">
    <source>
        <dbReference type="EMBL" id="GIE11324.1"/>
    </source>
</evidence>
<dbReference type="PANTHER" id="PTHR22946">
    <property type="entry name" value="DIENELACTONE HYDROLASE DOMAIN-CONTAINING PROTEIN-RELATED"/>
    <property type="match status" value="1"/>
</dbReference>
<evidence type="ECO:0000256" key="2">
    <source>
        <dbReference type="ARBA" id="ARBA00022801"/>
    </source>
</evidence>
<protein>
    <submittedName>
        <fullName evidence="5">Lipase</fullName>
    </submittedName>
</protein>
<proteinExistence type="inferred from homology"/>
<dbReference type="SUPFAM" id="SSF53474">
    <property type="entry name" value="alpha/beta-Hydrolases"/>
    <property type="match status" value="1"/>
</dbReference>
<feature type="domain" description="PET hydrolase/cutinase-like" evidence="4">
    <location>
        <begin position="44"/>
        <end position="296"/>
    </location>
</feature>
<dbReference type="PANTHER" id="PTHR22946:SF9">
    <property type="entry name" value="POLYKETIDE TRANSFERASE AF380"/>
    <property type="match status" value="1"/>
</dbReference>
<dbReference type="PROSITE" id="PS51318">
    <property type="entry name" value="TAT"/>
    <property type="match status" value="1"/>
</dbReference>
<dbReference type="AlphaFoldDB" id="A0A919J070"/>
<comment type="similarity">
    <text evidence="1">Belongs to the AB hydrolase superfamily.</text>
</comment>
<evidence type="ECO:0000256" key="1">
    <source>
        <dbReference type="ARBA" id="ARBA00008645"/>
    </source>
</evidence>
<dbReference type="InterPro" id="IPR041127">
    <property type="entry name" value="PET_hydrolase/cutinase-like"/>
</dbReference>
<dbReference type="InterPro" id="IPR006311">
    <property type="entry name" value="TAT_signal"/>
</dbReference>
<reference evidence="5" key="1">
    <citation type="submission" date="2021-01" db="EMBL/GenBank/DDBJ databases">
        <title>Whole genome shotgun sequence of Actinoplanes ferrugineus NBRC 15555.</title>
        <authorList>
            <person name="Komaki H."/>
            <person name="Tamura T."/>
        </authorList>
    </citation>
    <scope>NUCLEOTIDE SEQUENCE</scope>
    <source>
        <strain evidence="5">NBRC 15555</strain>
    </source>
</reference>
<evidence type="ECO:0000259" key="4">
    <source>
        <dbReference type="Pfam" id="PF12740"/>
    </source>
</evidence>